<gene>
    <name evidence="2" type="ORF">FCI23_36245</name>
</gene>
<evidence type="ECO:0000313" key="2">
    <source>
        <dbReference type="EMBL" id="TKA03317.1"/>
    </source>
</evidence>
<dbReference type="EMBL" id="SUMC01000053">
    <property type="protein sequence ID" value="TKA03317.1"/>
    <property type="molecule type" value="Genomic_DNA"/>
</dbReference>
<reference evidence="2 3" key="1">
    <citation type="submission" date="2019-04" db="EMBL/GenBank/DDBJ databases">
        <title>Streptomyces oryziradicis sp. nov., a novel actinomycete isolated from rhizosphere soil of rice (Oryza sativa L.).</title>
        <authorList>
            <person name="Li C."/>
        </authorList>
    </citation>
    <scope>NUCLEOTIDE SEQUENCE [LARGE SCALE GENOMIC DNA]</scope>
    <source>
        <strain evidence="2 3">NEAU-C40</strain>
    </source>
</reference>
<dbReference type="Gene3D" id="3.10.450.50">
    <property type="match status" value="1"/>
</dbReference>
<dbReference type="Proteomes" id="UP000305778">
    <property type="component" value="Unassembled WGS sequence"/>
</dbReference>
<sequence length="113" mass="12542">MGGVYAVDAVHEFPFTRPGVPSRLEGRDEIVNWTAAVWKTNTFKYERYRTLAIYDTNDPDTIIVEQEALGTSTSTGEFALPNIVVLTVRNGHIAHLRDYVNILAAAAAMGRDM</sequence>
<feature type="domain" description="SnoaL-like" evidence="1">
    <location>
        <begin position="3"/>
        <end position="95"/>
    </location>
</feature>
<organism evidence="2 3">
    <name type="scientific">Actinacidiphila oryziradicis</name>
    <dbReference type="NCBI Taxonomy" id="2571141"/>
    <lineage>
        <taxon>Bacteria</taxon>
        <taxon>Bacillati</taxon>
        <taxon>Actinomycetota</taxon>
        <taxon>Actinomycetes</taxon>
        <taxon>Kitasatosporales</taxon>
        <taxon>Streptomycetaceae</taxon>
        <taxon>Actinacidiphila</taxon>
    </lineage>
</organism>
<dbReference type="InterPro" id="IPR032710">
    <property type="entry name" value="NTF2-like_dom_sf"/>
</dbReference>
<dbReference type="InterPro" id="IPR037401">
    <property type="entry name" value="SnoaL-like"/>
</dbReference>
<dbReference type="OrthoDB" id="3681559at2"/>
<evidence type="ECO:0000313" key="3">
    <source>
        <dbReference type="Proteomes" id="UP000305778"/>
    </source>
</evidence>
<protein>
    <recommendedName>
        <fullName evidence="1">SnoaL-like domain-containing protein</fullName>
    </recommendedName>
</protein>
<proteinExistence type="predicted"/>
<comment type="caution">
    <text evidence="2">The sequence shown here is derived from an EMBL/GenBank/DDBJ whole genome shotgun (WGS) entry which is preliminary data.</text>
</comment>
<accession>A0A4U0S5B6</accession>
<dbReference type="SUPFAM" id="SSF54427">
    <property type="entry name" value="NTF2-like"/>
    <property type="match status" value="1"/>
</dbReference>
<evidence type="ECO:0000259" key="1">
    <source>
        <dbReference type="Pfam" id="PF12680"/>
    </source>
</evidence>
<dbReference type="Pfam" id="PF12680">
    <property type="entry name" value="SnoaL_2"/>
    <property type="match status" value="1"/>
</dbReference>
<dbReference type="AlphaFoldDB" id="A0A4U0S5B6"/>
<keyword evidence="3" id="KW-1185">Reference proteome</keyword>
<name>A0A4U0S5B6_9ACTN</name>